<keyword evidence="8" id="KW-0694">RNA-binding</keyword>
<keyword evidence="3" id="KW-0820">tRNA-binding</keyword>
<comment type="function">
    <text evidence="2 12">Catalyzes the synthesis of 5,6-dihydrouridine (D), a modified base found in the D-loop of most tRNAs, via the reduction of the C5-C6 double bond in target uridines.</text>
</comment>
<dbReference type="Pfam" id="PF01207">
    <property type="entry name" value="Dus"/>
    <property type="match status" value="1"/>
</dbReference>
<gene>
    <name evidence="17" type="ORF">FHU32_000580</name>
</gene>
<dbReference type="EC" id="1.3.1.-" evidence="12"/>
<dbReference type="GeneID" id="60809439"/>
<dbReference type="GO" id="GO:0050660">
    <property type="term" value="F:flavin adenine dinucleotide binding"/>
    <property type="evidence" value="ECO:0007669"/>
    <property type="project" value="InterPro"/>
</dbReference>
<evidence type="ECO:0000256" key="4">
    <source>
        <dbReference type="ARBA" id="ARBA00022630"/>
    </source>
</evidence>
<organism evidence="17 18">
    <name type="scientific">Corynebacterium bovis DSM 20582 = CIP 54.80</name>
    <dbReference type="NCBI Taxonomy" id="927655"/>
    <lineage>
        <taxon>Bacteria</taxon>
        <taxon>Bacillati</taxon>
        <taxon>Actinomycetota</taxon>
        <taxon>Actinomycetes</taxon>
        <taxon>Mycobacteriales</taxon>
        <taxon>Corynebacteriaceae</taxon>
        <taxon>Corynebacterium</taxon>
    </lineage>
</organism>
<dbReference type="InterPro" id="IPR035587">
    <property type="entry name" value="DUS-like_FMN-bd"/>
</dbReference>
<keyword evidence="14" id="KW-0547">Nucleotide-binding</keyword>
<dbReference type="InterPro" id="IPR004652">
    <property type="entry name" value="DusB-like"/>
</dbReference>
<evidence type="ECO:0000256" key="8">
    <source>
        <dbReference type="ARBA" id="ARBA00022884"/>
    </source>
</evidence>
<keyword evidence="4 12" id="KW-0285">Flavoprotein</keyword>
<evidence type="ECO:0000256" key="12">
    <source>
        <dbReference type="PIRNR" id="PIRNR006621"/>
    </source>
</evidence>
<dbReference type="AlphaFoldDB" id="A0A8H9YA76"/>
<feature type="region of interest" description="Disordered" evidence="15">
    <location>
        <begin position="341"/>
        <end position="393"/>
    </location>
</feature>
<dbReference type="EMBL" id="JACHWT010000002">
    <property type="protein sequence ID" value="MBB3115376.1"/>
    <property type="molecule type" value="Genomic_DNA"/>
</dbReference>
<feature type="active site" description="Proton donor" evidence="13">
    <location>
        <position position="118"/>
    </location>
</feature>
<dbReference type="PANTHER" id="PTHR45846:SF1">
    <property type="entry name" value="TRNA-DIHYDROURIDINE(47) SYNTHASE [NAD(P)(+)]-LIKE"/>
    <property type="match status" value="1"/>
</dbReference>
<dbReference type="InterPro" id="IPR018517">
    <property type="entry name" value="tRNA_hU_synthase_CS"/>
</dbReference>
<name>A0A8H9YA76_9CORY</name>
<dbReference type="GO" id="GO:0017150">
    <property type="term" value="F:tRNA dihydrouridine synthase activity"/>
    <property type="evidence" value="ECO:0007669"/>
    <property type="project" value="InterPro"/>
</dbReference>
<dbReference type="PROSITE" id="PS01136">
    <property type="entry name" value="UPF0034"/>
    <property type="match status" value="1"/>
</dbReference>
<protein>
    <recommendedName>
        <fullName evidence="12">tRNA-dihydrouridine synthase</fullName>
        <ecNumber evidence="12">1.3.1.-</ecNumber>
    </recommendedName>
</protein>
<dbReference type="Proteomes" id="UP000612712">
    <property type="component" value="Unassembled WGS sequence"/>
</dbReference>
<comment type="similarity">
    <text evidence="12">Belongs to the dus family.</text>
</comment>
<dbReference type="InterPro" id="IPR024036">
    <property type="entry name" value="tRNA-dHydroUridine_Synthase_C"/>
</dbReference>
<reference evidence="17" key="1">
    <citation type="submission" date="2020-08" db="EMBL/GenBank/DDBJ databases">
        <title>Sequencing the genomes of 1000 actinobacteria strains.</title>
        <authorList>
            <person name="Klenk H.-P."/>
        </authorList>
    </citation>
    <scope>NUCLEOTIDE SEQUENCE</scope>
    <source>
        <strain evidence="17">DSM 20582</strain>
    </source>
</reference>
<dbReference type="NCBIfam" id="TIGR00737">
    <property type="entry name" value="nifR3_yhdG"/>
    <property type="match status" value="1"/>
</dbReference>
<dbReference type="CDD" id="cd02801">
    <property type="entry name" value="DUS_like_FMN"/>
    <property type="match status" value="1"/>
</dbReference>
<feature type="binding site" evidence="14">
    <location>
        <position position="87"/>
    </location>
    <ligand>
        <name>FMN</name>
        <dbReference type="ChEBI" id="CHEBI:58210"/>
    </ligand>
</feature>
<evidence type="ECO:0000256" key="9">
    <source>
        <dbReference type="ARBA" id="ARBA00023002"/>
    </source>
</evidence>
<dbReference type="InterPro" id="IPR001269">
    <property type="entry name" value="DUS_fam"/>
</dbReference>
<dbReference type="SUPFAM" id="SSF51395">
    <property type="entry name" value="FMN-linked oxidoreductases"/>
    <property type="match status" value="1"/>
</dbReference>
<evidence type="ECO:0000313" key="18">
    <source>
        <dbReference type="Proteomes" id="UP000612712"/>
    </source>
</evidence>
<evidence type="ECO:0000256" key="1">
    <source>
        <dbReference type="ARBA" id="ARBA00001917"/>
    </source>
</evidence>
<evidence type="ECO:0000256" key="10">
    <source>
        <dbReference type="ARBA" id="ARBA00048205"/>
    </source>
</evidence>
<evidence type="ECO:0000256" key="5">
    <source>
        <dbReference type="ARBA" id="ARBA00022643"/>
    </source>
</evidence>
<evidence type="ECO:0000313" key="17">
    <source>
        <dbReference type="EMBL" id="MBB3115376.1"/>
    </source>
</evidence>
<evidence type="ECO:0000256" key="11">
    <source>
        <dbReference type="ARBA" id="ARBA00048802"/>
    </source>
</evidence>
<proteinExistence type="inferred from homology"/>
<dbReference type="PIRSF" id="PIRSF006621">
    <property type="entry name" value="Dus"/>
    <property type="match status" value="1"/>
</dbReference>
<evidence type="ECO:0000259" key="16">
    <source>
        <dbReference type="Pfam" id="PF01207"/>
    </source>
</evidence>
<accession>A0A8H9YA76</accession>
<dbReference type="PANTHER" id="PTHR45846">
    <property type="entry name" value="TRNA-DIHYDROURIDINE(47) SYNTHASE [NAD(P)(+)]-LIKE"/>
    <property type="match status" value="1"/>
</dbReference>
<keyword evidence="7" id="KW-0521">NADP</keyword>
<evidence type="ECO:0000256" key="6">
    <source>
        <dbReference type="ARBA" id="ARBA00022694"/>
    </source>
</evidence>
<comment type="cofactor">
    <cofactor evidence="1 12 14">
        <name>FMN</name>
        <dbReference type="ChEBI" id="CHEBI:58210"/>
    </cofactor>
</comment>
<comment type="caution">
    <text evidence="17">The sequence shown here is derived from an EMBL/GenBank/DDBJ whole genome shotgun (WGS) entry which is preliminary data.</text>
</comment>
<comment type="catalytic activity">
    <reaction evidence="10">
        <text>a 5,6-dihydrouridine in tRNA + NADP(+) = a uridine in tRNA + NADPH + H(+)</text>
        <dbReference type="Rhea" id="RHEA:23624"/>
        <dbReference type="Rhea" id="RHEA-COMP:13339"/>
        <dbReference type="Rhea" id="RHEA-COMP:13887"/>
        <dbReference type="ChEBI" id="CHEBI:15378"/>
        <dbReference type="ChEBI" id="CHEBI:57783"/>
        <dbReference type="ChEBI" id="CHEBI:58349"/>
        <dbReference type="ChEBI" id="CHEBI:65315"/>
        <dbReference type="ChEBI" id="CHEBI:74443"/>
    </reaction>
</comment>
<evidence type="ECO:0000256" key="3">
    <source>
        <dbReference type="ARBA" id="ARBA00022555"/>
    </source>
</evidence>
<dbReference type="InterPro" id="IPR013785">
    <property type="entry name" value="Aldolase_TIM"/>
</dbReference>
<evidence type="ECO:0000256" key="14">
    <source>
        <dbReference type="PIRSR" id="PIRSR006621-2"/>
    </source>
</evidence>
<evidence type="ECO:0000256" key="15">
    <source>
        <dbReference type="SAM" id="MobiDB-lite"/>
    </source>
</evidence>
<feature type="domain" description="DUS-like FMN-binding" evidence="16">
    <location>
        <begin position="24"/>
        <end position="337"/>
    </location>
</feature>
<feature type="binding site" evidence="14">
    <location>
        <position position="190"/>
    </location>
    <ligand>
        <name>FMN</name>
        <dbReference type="ChEBI" id="CHEBI:58210"/>
    </ligand>
</feature>
<keyword evidence="5 12" id="KW-0288">FMN</keyword>
<keyword evidence="9 12" id="KW-0560">Oxidoreductase</keyword>
<dbReference type="Gene3D" id="3.20.20.70">
    <property type="entry name" value="Aldolase class I"/>
    <property type="match status" value="1"/>
</dbReference>
<comment type="catalytic activity">
    <reaction evidence="11">
        <text>a 5,6-dihydrouridine in tRNA + NAD(+) = a uridine in tRNA + NADH + H(+)</text>
        <dbReference type="Rhea" id="RHEA:54452"/>
        <dbReference type="Rhea" id="RHEA-COMP:13339"/>
        <dbReference type="Rhea" id="RHEA-COMP:13887"/>
        <dbReference type="ChEBI" id="CHEBI:15378"/>
        <dbReference type="ChEBI" id="CHEBI:57540"/>
        <dbReference type="ChEBI" id="CHEBI:57945"/>
        <dbReference type="ChEBI" id="CHEBI:65315"/>
        <dbReference type="ChEBI" id="CHEBI:74443"/>
    </reaction>
</comment>
<feature type="compositionally biased region" description="Basic and acidic residues" evidence="15">
    <location>
        <begin position="348"/>
        <end position="357"/>
    </location>
</feature>
<feature type="binding site" evidence="14">
    <location>
        <begin position="26"/>
        <end position="28"/>
    </location>
    <ligand>
        <name>FMN</name>
        <dbReference type="ChEBI" id="CHEBI:58210"/>
    </ligand>
</feature>
<dbReference type="RefSeq" id="WP_258165002.1">
    <property type="nucleotide sequence ID" value="NZ_AENJ01000157.1"/>
</dbReference>
<sequence length="393" mass="42171">MRNTASTGPALRIGPVELPSPVVLAPMAGVTNVAFRTLCREQELARTGSVSGLYVCEMVTARALVERNPKTLHMTTFAPDENPRSLQLYTTDAEYTYRATRMIVEEDLADHVDMNFGCPVPKVTRRGGGAALPFKRRLFRDIVAAAVRATEGTDVPVTVKFRVGIDDDHHTHLDAGRIAAGEGAAAVALHARTAAQRYSGEADWTQIARLVEHMDGTGVPVLGNGDIFRATDARAMMDRTGCDGVVVGRGCLGRPWLFAELSAELRGLPVPEEPTFGEVADVMVRHAELLAAHDGEEKACRDLRKHVTWYLRGFPAGGDLRRTLARVSSLAELREALATVRDSGLADTRADDADGARGRQGSPAKVALPEGWLDDPEDAMVPSAGADAENSGG</sequence>
<evidence type="ECO:0000256" key="2">
    <source>
        <dbReference type="ARBA" id="ARBA00002790"/>
    </source>
</evidence>
<evidence type="ECO:0000256" key="7">
    <source>
        <dbReference type="ARBA" id="ARBA00022857"/>
    </source>
</evidence>
<feature type="binding site" evidence="14">
    <location>
        <begin position="248"/>
        <end position="249"/>
    </location>
    <ligand>
        <name>FMN</name>
        <dbReference type="ChEBI" id="CHEBI:58210"/>
    </ligand>
</feature>
<dbReference type="Gene3D" id="1.10.1200.80">
    <property type="entry name" value="Putative flavin oxidoreducatase, domain 2"/>
    <property type="match status" value="1"/>
</dbReference>
<dbReference type="GO" id="GO:0000049">
    <property type="term" value="F:tRNA binding"/>
    <property type="evidence" value="ECO:0007669"/>
    <property type="project" value="UniProtKB-KW"/>
</dbReference>
<evidence type="ECO:0000256" key="13">
    <source>
        <dbReference type="PIRSR" id="PIRSR006621-1"/>
    </source>
</evidence>
<feature type="binding site" evidence="14">
    <location>
        <position position="160"/>
    </location>
    <ligand>
        <name>FMN</name>
        <dbReference type="ChEBI" id="CHEBI:58210"/>
    </ligand>
</feature>
<keyword evidence="6 12" id="KW-0819">tRNA processing</keyword>